<evidence type="ECO:0000256" key="7">
    <source>
        <dbReference type="ARBA" id="ARBA00022840"/>
    </source>
</evidence>
<evidence type="ECO:0000256" key="5">
    <source>
        <dbReference type="ARBA" id="ARBA00022723"/>
    </source>
</evidence>
<evidence type="ECO:0000259" key="12">
    <source>
        <dbReference type="PROSITE" id="PS50979"/>
    </source>
</evidence>
<dbReference type="InterPro" id="IPR005479">
    <property type="entry name" value="CPAse_ATP-bd"/>
</dbReference>
<dbReference type="InterPro" id="IPR051602">
    <property type="entry name" value="ACC_Biotin_Carboxylase"/>
</dbReference>
<evidence type="ECO:0000256" key="1">
    <source>
        <dbReference type="ARBA" id="ARBA00003761"/>
    </source>
</evidence>
<dbReference type="InterPro" id="IPR011761">
    <property type="entry name" value="ATP-grasp"/>
</dbReference>
<comment type="subunit">
    <text evidence="3 10">Acetyl-CoA carboxylase is a heterohexamer of biotin carboxyl carrier protein, biotin carboxylase and the two subunits of carboxyl transferase in a 2:2 complex.</text>
</comment>
<evidence type="ECO:0000313" key="14">
    <source>
        <dbReference type="Proteomes" id="UP000730618"/>
    </source>
</evidence>
<keyword evidence="6 9" id="KW-0547">Nucleotide-binding</keyword>
<feature type="domain" description="ATP-grasp" evidence="11">
    <location>
        <begin position="121"/>
        <end position="318"/>
    </location>
</feature>
<comment type="catalytic activity">
    <reaction evidence="10">
        <text>N(6)-biotinyl-L-lysyl-[protein] + hydrogencarbonate + ATP = N(6)-carboxybiotinyl-L-lysyl-[protein] + ADP + phosphate + H(+)</text>
        <dbReference type="Rhea" id="RHEA:13501"/>
        <dbReference type="Rhea" id="RHEA-COMP:10505"/>
        <dbReference type="Rhea" id="RHEA-COMP:10506"/>
        <dbReference type="ChEBI" id="CHEBI:15378"/>
        <dbReference type="ChEBI" id="CHEBI:17544"/>
        <dbReference type="ChEBI" id="CHEBI:30616"/>
        <dbReference type="ChEBI" id="CHEBI:43474"/>
        <dbReference type="ChEBI" id="CHEBI:83144"/>
        <dbReference type="ChEBI" id="CHEBI:83145"/>
        <dbReference type="ChEBI" id="CHEBI:456216"/>
        <dbReference type="EC" id="6.3.4.14"/>
    </reaction>
</comment>
<dbReference type="Pfam" id="PF02785">
    <property type="entry name" value="Biotin_carb_C"/>
    <property type="match status" value="1"/>
</dbReference>
<dbReference type="Pfam" id="PF00289">
    <property type="entry name" value="Biotin_carb_N"/>
    <property type="match status" value="1"/>
</dbReference>
<dbReference type="EMBL" id="CAJVCE010000007">
    <property type="protein sequence ID" value="CAG7642227.1"/>
    <property type="molecule type" value="Genomic_DNA"/>
</dbReference>
<organism evidence="13 14">
    <name type="scientific">Paenibacillus allorhizosphaerae</name>
    <dbReference type="NCBI Taxonomy" id="2849866"/>
    <lineage>
        <taxon>Bacteria</taxon>
        <taxon>Bacillati</taxon>
        <taxon>Bacillota</taxon>
        <taxon>Bacilli</taxon>
        <taxon>Bacillales</taxon>
        <taxon>Paenibacillaceae</taxon>
        <taxon>Paenibacillus</taxon>
    </lineage>
</organism>
<feature type="domain" description="Biotin carboxylation" evidence="12">
    <location>
        <begin position="2"/>
        <end position="447"/>
    </location>
</feature>
<evidence type="ECO:0000313" key="13">
    <source>
        <dbReference type="EMBL" id="CAG7642227.1"/>
    </source>
</evidence>
<dbReference type="PROSITE" id="PS00866">
    <property type="entry name" value="CPSASE_1"/>
    <property type="match status" value="1"/>
</dbReference>
<dbReference type="PANTHER" id="PTHR48095">
    <property type="entry name" value="PYRUVATE CARBOXYLASE SUBUNIT A"/>
    <property type="match status" value="1"/>
</dbReference>
<dbReference type="InterPro" id="IPR004549">
    <property type="entry name" value="Acetyl_CoA_COase_biotin_COase"/>
</dbReference>
<keyword evidence="5" id="KW-0479">Metal-binding</keyword>
<accession>A0ABM8VHL2</accession>
<dbReference type="Pfam" id="PF02786">
    <property type="entry name" value="CPSase_L_D2"/>
    <property type="match status" value="1"/>
</dbReference>
<dbReference type="PROSITE" id="PS50979">
    <property type="entry name" value="BC"/>
    <property type="match status" value="1"/>
</dbReference>
<keyword evidence="10" id="KW-0443">Lipid metabolism</keyword>
<dbReference type="NCBIfam" id="NF006367">
    <property type="entry name" value="PRK08591.1"/>
    <property type="match status" value="1"/>
</dbReference>
<gene>
    <name evidence="13" type="primary">cfiB</name>
    <name evidence="13" type="ORF">PAECIP111802_02831</name>
</gene>
<dbReference type="RefSeq" id="WP_218099168.1">
    <property type="nucleotide sequence ID" value="NZ_CAJVCE010000007.1"/>
</dbReference>
<evidence type="ECO:0000256" key="6">
    <source>
        <dbReference type="ARBA" id="ARBA00022741"/>
    </source>
</evidence>
<keyword evidence="7 9" id="KW-0067">ATP-binding</keyword>
<keyword evidence="4 10" id="KW-0436">Ligase</keyword>
<dbReference type="InterPro" id="IPR011764">
    <property type="entry name" value="Biotin_carboxylation_dom"/>
</dbReference>
<evidence type="ECO:0000256" key="4">
    <source>
        <dbReference type="ARBA" id="ARBA00022598"/>
    </source>
</evidence>
<comment type="pathway">
    <text evidence="2 10">Lipid metabolism; malonyl-CoA biosynthesis; malonyl-CoA from acetyl-CoA: step 1/1.</text>
</comment>
<dbReference type="PANTHER" id="PTHR48095:SF2">
    <property type="entry name" value="BIOTIN CARBOXYLASE, CHLOROPLASTIC"/>
    <property type="match status" value="1"/>
</dbReference>
<keyword evidence="14" id="KW-1185">Reference proteome</keyword>
<keyword evidence="10" id="KW-0444">Lipid biosynthesis</keyword>
<comment type="function">
    <text evidence="1 10">This protein is a component of the acetyl coenzyme A carboxylase complex; first, biotin carboxylase catalyzes the carboxylation of the carrier protein and then the transcarboxylase transfers the carboxyl group to form malonyl-CoA.</text>
</comment>
<dbReference type="PROSITE" id="PS50975">
    <property type="entry name" value="ATP_GRASP"/>
    <property type="match status" value="1"/>
</dbReference>
<keyword evidence="8" id="KW-0460">Magnesium</keyword>
<keyword evidence="10" id="KW-0275">Fatty acid biosynthesis</keyword>
<reference evidence="13 14" key="1">
    <citation type="submission" date="2021-06" db="EMBL/GenBank/DDBJ databases">
        <authorList>
            <person name="Criscuolo A."/>
        </authorList>
    </citation>
    <scope>NUCLEOTIDE SEQUENCE [LARGE SCALE GENOMIC DNA]</scope>
    <source>
        <strain evidence="14">CIP 111802</strain>
    </source>
</reference>
<keyword evidence="10" id="KW-0092">Biotin</keyword>
<comment type="caution">
    <text evidence="13">The sequence shown here is derived from an EMBL/GenBank/DDBJ whole genome shotgun (WGS) entry which is preliminary data.</text>
</comment>
<dbReference type="InterPro" id="IPR005481">
    <property type="entry name" value="BC-like_N"/>
</dbReference>
<evidence type="ECO:0000256" key="9">
    <source>
        <dbReference type="PROSITE-ProRule" id="PRU00409"/>
    </source>
</evidence>
<dbReference type="InterPro" id="IPR005482">
    <property type="entry name" value="Biotin_COase_C"/>
</dbReference>
<dbReference type="Proteomes" id="UP000730618">
    <property type="component" value="Unassembled WGS sequence"/>
</dbReference>
<evidence type="ECO:0000259" key="11">
    <source>
        <dbReference type="PROSITE" id="PS50975"/>
    </source>
</evidence>
<keyword evidence="10" id="KW-0276">Fatty acid metabolism</keyword>
<dbReference type="EC" id="6.3.4.14" evidence="10"/>
<dbReference type="SMART" id="SM00878">
    <property type="entry name" value="Biotin_carb_C"/>
    <property type="match status" value="1"/>
</dbReference>
<dbReference type="NCBIfam" id="TIGR00514">
    <property type="entry name" value="accC"/>
    <property type="match status" value="1"/>
</dbReference>
<dbReference type="PROSITE" id="PS00867">
    <property type="entry name" value="CPSASE_2"/>
    <property type="match status" value="1"/>
</dbReference>
<evidence type="ECO:0000256" key="10">
    <source>
        <dbReference type="RuleBase" id="RU365063"/>
    </source>
</evidence>
<protein>
    <recommendedName>
        <fullName evidence="10">Biotin carboxylase</fullName>
        <ecNumber evidence="10">6.3.4.14</ecNumber>
    </recommendedName>
    <alternativeName>
        <fullName evidence="10">Acetyl-coenzyme A carboxylase biotin carboxylase subunit A</fullName>
    </alternativeName>
</protein>
<evidence type="ECO:0000256" key="3">
    <source>
        <dbReference type="ARBA" id="ARBA00011750"/>
    </source>
</evidence>
<name>A0ABM8VHL2_9BACL</name>
<proteinExistence type="predicted"/>
<evidence type="ECO:0000256" key="2">
    <source>
        <dbReference type="ARBA" id="ARBA00004956"/>
    </source>
</evidence>
<dbReference type="GO" id="GO:0034029">
    <property type="term" value="F:2-oxoglutarate carboxylase activity"/>
    <property type="evidence" value="ECO:0007669"/>
    <property type="project" value="UniProtKB-EC"/>
</dbReference>
<dbReference type="SMART" id="SM01209">
    <property type="entry name" value="GARS_A"/>
    <property type="match status" value="1"/>
</dbReference>
<sequence>MKFQKILIANRGEIAVRVIRACRELGISTVAVYSEADRDALHVRLADEAYCIGPTLSKDSYLNYMNLMSVATLTETDAIHPGYGFLAENADFAEICESCNIAFIGPSPEAISKMGDKSVAKQTMKDAGVPVIPGSDGLVENMDEAIRLGREIGYPIIIKATAGGGGKGIRLADNEEMLIQQITTAQQEAQKAFGNAGVYLEKYLTGMKHVEIQILADKHGNVVHLGERDCSVQRRRQKLVEEAPCPVLTPEIRQQMGEAAVRAAAAVQYAGAGTLEFLLGPDGQFYFMEMNTRIQVEHPVTEYVTGIDIIKEMIHIAEGEPLSFTQEEVQINGHAIECRINAEDPNRNFMPSAGQIQFYLPPGGFGVRVDSAAYPGYTISPHYDSMIAKLIVWGKDRDEAVQRMKRALSEFAIEGIHSTIPFHLQLLEHKKFLAGDFDIKFLEEHDVNDPNS</sequence>
<evidence type="ECO:0000256" key="8">
    <source>
        <dbReference type="ARBA" id="ARBA00022842"/>
    </source>
</evidence>